<keyword evidence="5" id="KW-0687">Ribonucleoprotein</keyword>
<evidence type="ECO:0000256" key="6">
    <source>
        <dbReference type="ARBA" id="ARBA00035183"/>
    </source>
</evidence>
<feature type="region of interest" description="Disordered" evidence="7">
    <location>
        <begin position="54"/>
        <end position="127"/>
    </location>
</feature>
<evidence type="ECO:0000256" key="2">
    <source>
        <dbReference type="ARBA" id="ARBA00008860"/>
    </source>
</evidence>
<dbReference type="GO" id="GO:0005840">
    <property type="term" value="C:ribosome"/>
    <property type="evidence" value="ECO:0007669"/>
    <property type="project" value="UniProtKB-KW"/>
</dbReference>
<reference evidence="8 9" key="1">
    <citation type="journal article" date="2016" name="Sci. Rep.">
        <title>Insights into Adaptations to a Near-Obligate Nematode Endoparasitic Lifestyle from the Finished Genome of Drechmeria coniospora.</title>
        <authorList>
            <person name="Zhang L."/>
            <person name="Zhou Z."/>
            <person name="Guo Q."/>
            <person name="Fokkens L."/>
            <person name="Miskei M."/>
            <person name="Pocsi I."/>
            <person name="Zhang W."/>
            <person name="Chen M."/>
            <person name="Wang L."/>
            <person name="Sun Y."/>
            <person name="Donzelli B.G."/>
            <person name="Gibson D.M."/>
            <person name="Nelson D.R."/>
            <person name="Luo J.G."/>
            <person name="Rep M."/>
            <person name="Liu H."/>
            <person name="Yang S."/>
            <person name="Wang J."/>
            <person name="Krasnoff S.B."/>
            <person name="Xu Y."/>
            <person name="Molnar I."/>
            <person name="Lin M."/>
        </authorList>
    </citation>
    <scope>NUCLEOTIDE SEQUENCE [LARGE SCALE GENOMIC DNA]</scope>
    <source>
        <strain evidence="8 9">ARSEF 6962</strain>
    </source>
</reference>
<proteinExistence type="inferred from homology"/>
<keyword evidence="4" id="KW-0496">Mitochondrion</keyword>
<evidence type="ECO:0000256" key="3">
    <source>
        <dbReference type="ARBA" id="ARBA00022980"/>
    </source>
</evidence>
<dbReference type="GO" id="GO:1990904">
    <property type="term" value="C:ribonucleoprotein complex"/>
    <property type="evidence" value="ECO:0007669"/>
    <property type="project" value="UniProtKB-KW"/>
</dbReference>
<dbReference type="Pfam" id="PF10501">
    <property type="entry name" value="Ribosomal_L50"/>
    <property type="match status" value="1"/>
</dbReference>
<dbReference type="EMBL" id="LAYC01000001">
    <property type="protein sequence ID" value="KYK60240.1"/>
    <property type="molecule type" value="Genomic_DNA"/>
</dbReference>
<accession>A0A151GT41</accession>
<feature type="compositionally biased region" description="Basic and acidic residues" evidence="7">
    <location>
        <begin position="88"/>
        <end position="119"/>
    </location>
</feature>
<evidence type="ECO:0000313" key="9">
    <source>
        <dbReference type="Proteomes" id="UP000076580"/>
    </source>
</evidence>
<dbReference type="STRING" id="98403.A0A151GT41"/>
<dbReference type="OrthoDB" id="6220758at2759"/>
<gene>
    <name evidence="8" type="ORF">DCS_01377</name>
</gene>
<dbReference type="Proteomes" id="UP000076580">
    <property type="component" value="Chromosome 01"/>
</dbReference>
<comment type="caution">
    <text evidence="8">The sequence shown here is derived from an EMBL/GenBank/DDBJ whole genome shotgun (WGS) entry which is preliminary data.</text>
</comment>
<sequence length="384" mass="43056">MARAPRLSGLQSLHLQLAIAPLSWSSTRSCFVRSRAISTTCAARGKNTDWVRGKLWKDEAPGPEDPYTQRPEEENVSKLPEEVLQSMPRRDRTPAAVRDSRLVLPPKRTEAMSEKELKASDPTYAPATDASGLEEIETVRSWWHQPGHWGEESDFRPFASTEKVADKDVIEVYLRRAVVEVLALQEAGSFSPWSTKKWRAGDRNALDEALAVEIQIRDGKPSLKGNSSSVCRALTSEAEEAAEAVEKVSQEEARKLIKAWDPSWKDVSLGDEEKFAVRKRLYQLTGNLIPDSKLGAARTVKHLLTLTAKPTKAPKLAEQLRRRDDLRKLTNVELHDSKIGPIQKEMAIGRWKVIEAELKKRNLPVTGAAGLSKNKERDWLTGKM</sequence>
<dbReference type="AlphaFoldDB" id="A0A151GT41"/>
<evidence type="ECO:0000256" key="7">
    <source>
        <dbReference type="SAM" id="MobiDB-lite"/>
    </source>
</evidence>
<dbReference type="InterPro" id="IPR018305">
    <property type="entry name" value="Ribosomal_m50"/>
</dbReference>
<evidence type="ECO:0000256" key="1">
    <source>
        <dbReference type="ARBA" id="ARBA00004173"/>
    </source>
</evidence>
<protein>
    <recommendedName>
        <fullName evidence="6">Large ribosomal subunit protein mL50</fullName>
    </recommendedName>
</protein>
<comment type="subcellular location">
    <subcellularLocation>
        <location evidence="1">Mitochondrion</location>
    </subcellularLocation>
</comment>
<dbReference type="GO" id="GO:0005739">
    <property type="term" value="C:mitochondrion"/>
    <property type="evidence" value="ECO:0007669"/>
    <property type="project" value="UniProtKB-SubCell"/>
</dbReference>
<dbReference type="RefSeq" id="XP_040659592.1">
    <property type="nucleotide sequence ID" value="XM_040798709.1"/>
</dbReference>
<feature type="compositionally biased region" description="Basic and acidic residues" evidence="7">
    <location>
        <begin position="70"/>
        <end position="81"/>
    </location>
</feature>
<comment type="similarity">
    <text evidence="2">Belongs to the mitochondrion-specific ribosomal protein mL50 family.</text>
</comment>
<dbReference type="InParanoid" id="A0A151GT41"/>
<organism evidence="8 9">
    <name type="scientific">Drechmeria coniospora</name>
    <name type="common">Nematophagous fungus</name>
    <name type="synonym">Meria coniospora</name>
    <dbReference type="NCBI Taxonomy" id="98403"/>
    <lineage>
        <taxon>Eukaryota</taxon>
        <taxon>Fungi</taxon>
        <taxon>Dikarya</taxon>
        <taxon>Ascomycota</taxon>
        <taxon>Pezizomycotina</taxon>
        <taxon>Sordariomycetes</taxon>
        <taxon>Hypocreomycetidae</taxon>
        <taxon>Hypocreales</taxon>
        <taxon>Ophiocordycipitaceae</taxon>
        <taxon>Drechmeria</taxon>
    </lineage>
</organism>
<keyword evidence="9" id="KW-1185">Reference proteome</keyword>
<dbReference type="GeneID" id="63714020"/>
<evidence type="ECO:0000256" key="4">
    <source>
        <dbReference type="ARBA" id="ARBA00023128"/>
    </source>
</evidence>
<keyword evidence="3" id="KW-0689">Ribosomal protein</keyword>
<name>A0A151GT41_DRECN</name>
<evidence type="ECO:0000256" key="5">
    <source>
        <dbReference type="ARBA" id="ARBA00023274"/>
    </source>
</evidence>
<evidence type="ECO:0000313" key="8">
    <source>
        <dbReference type="EMBL" id="KYK60240.1"/>
    </source>
</evidence>